<dbReference type="GO" id="GO:0070042">
    <property type="term" value="F:rRNA (uridine-N3-)-methyltransferase activity"/>
    <property type="evidence" value="ECO:0007669"/>
    <property type="project" value="InterPro"/>
</dbReference>
<comment type="caution">
    <text evidence="2">The sequence shown here is derived from an EMBL/GenBank/DDBJ whole genome shotgun (WGS) entry which is preliminary data.</text>
</comment>
<accession>A0A9W7GES5</accession>
<evidence type="ECO:0000313" key="3">
    <source>
        <dbReference type="Proteomes" id="UP001165065"/>
    </source>
</evidence>
<evidence type="ECO:0000259" key="1">
    <source>
        <dbReference type="Pfam" id="PF10354"/>
    </source>
</evidence>
<protein>
    <recommendedName>
        <fullName evidence="1">25S rRNA (uridine-N(3))-methyltransferase BMT5-like domain-containing protein</fullName>
    </recommendedName>
</protein>
<gene>
    <name evidence="2" type="ORF">TrCOL_g7725</name>
</gene>
<dbReference type="Pfam" id="PF10354">
    <property type="entry name" value="BMT5-like"/>
    <property type="match status" value="1"/>
</dbReference>
<dbReference type="GO" id="GO:0070475">
    <property type="term" value="P:rRNA base methylation"/>
    <property type="evidence" value="ECO:0007669"/>
    <property type="project" value="InterPro"/>
</dbReference>
<dbReference type="OrthoDB" id="199012at2759"/>
<dbReference type="EMBL" id="BRYA01001490">
    <property type="protein sequence ID" value="GMI44686.1"/>
    <property type="molecule type" value="Genomic_DNA"/>
</dbReference>
<dbReference type="AlphaFoldDB" id="A0A9W7GES5"/>
<dbReference type="PANTHER" id="PTHR11538">
    <property type="entry name" value="PHENYLALANYL-TRNA SYNTHETASE"/>
    <property type="match status" value="1"/>
</dbReference>
<reference evidence="3" key="1">
    <citation type="journal article" date="2023" name="Commun. Biol.">
        <title>Genome analysis of Parmales, the sister group of diatoms, reveals the evolutionary specialization of diatoms from phago-mixotrophs to photoautotrophs.</title>
        <authorList>
            <person name="Ban H."/>
            <person name="Sato S."/>
            <person name="Yoshikawa S."/>
            <person name="Yamada K."/>
            <person name="Nakamura Y."/>
            <person name="Ichinomiya M."/>
            <person name="Sato N."/>
            <person name="Blanc-Mathieu R."/>
            <person name="Endo H."/>
            <person name="Kuwata A."/>
            <person name="Ogata H."/>
        </authorList>
    </citation>
    <scope>NUCLEOTIDE SEQUENCE [LARGE SCALE GENOMIC DNA]</scope>
</reference>
<organism evidence="2 3">
    <name type="scientific">Triparma columacea</name>
    <dbReference type="NCBI Taxonomy" id="722753"/>
    <lineage>
        <taxon>Eukaryota</taxon>
        <taxon>Sar</taxon>
        <taxon>Stramenopiles</taxon>
        <taxon>Ochrophyta</taxon>
        <taxon>Bolidophyceae</taxon>
        <taxon>Parmales</taxon>
        <taxon>Triparmaceae</taxon>
        <taxon>Triparma</taxon>
    </lineage>
</organism>
<sequence>MLWRRALLLSSVRYAPFLHRAAFTRRSASILIVGDGDLSYGRYFVEENGGDDVTVSVLETREKHREVYQMHEGHTNAINSKGGKVMFGVDATALKDSFHPGKTFNHIVWNFPHWPGKTNIKRNRELLGAFFNNSRDFLAEDGEIKVALVEGQGGMGSESMRDWKASWKAAVYAAENDLLLTEIEEFSEASSYEQSSHRGVDRGFHIGKRPERYVFTPSTGYRGGDVAEGARLATFHELHLVGRRCLDEVDELASAVVEDGVNVHVMIVEWLEEIDITVFRIVYEGAKMCVTKEKGDSWSEKLEERAEEKGFDLRPEKKGRGCSHAVPYTMCAARFGLTTT</sequence>
<dbReference type="GO" id="GO:0005737">
    <property type="term" value="C:cytoplasm"/>
    <property type="evidence" value="ECO:0007669"/>
    <property type="project" value="TreeGrafter"/>
</dbReference>
<proteinExistence type="predicted"/>
<name>A0A9W7GES5_9STRA</name>
<dbReference type="PANTHER" id="PTHR11538:SF26">
    <property type="entry name" value="FERREDOXIN-FOLD ANTICODON-BINDING DOMAIN-CONTAINING PROTEIN 1"/>
    <property type="match status" value="1"/>
</dbReference>
<evidence type="ECO:0000313" key="2">
    <source>
        <dbReference type="EMBL" id="GMI44686.1"/>
    </source>
</evidence>
<dbReference type="InterPro" id="IPR019446">
    <property type="entry name" value="BMT5-like"/>
</dbReference>
<dbReference type="Proteomes" id="UP001165065">
    <property type="component" value="Unassembled WGS sequence"/>
</dbReference>
<feature type="domain" description="25S rRNA (uridine-N(3))-methyltransferase BMT5-like" evidence="1">
    <location>
        <begin position="31"/>
        <end position="196"/>
    </location>
</feature>
<keyword evidence="3" id="KW-1185">Reference proteome</keyword>